<dbReference type="PANTHER" id="PTHR36423">
    <property type="entry name" value="AFR070WP"/>
    <property type="match status" value="1"/>
</dbReference>
<dbReference type="GO" id="GO:0051213">
    <property type="term" value="F:dioxygenase activity"/>
    <property type="evidence" value="ECO:0007669"/>
    <property type="project" value="UniProtKB-KW"/>
</dbReference>
<dbReference type="EMBL" id="QQOH01000004">
    <property type="protein sequence ID" value="RDE18959.1"/>
    <property type="molecule type" value="Genomic_DNA"/>
</dbReference>
<evidence type="ECO:0000313" key="2">
    <source>
        <dbReference type="Proteomes" id="UP000253769"/>
    </source>
</evidence>
<dbReference type="AlphaFoldDB" id="A0A369WCQ4"/>
<evidence type="ECO:0000313" key="1">
    <source>
        <dbReference type="EMBL" id="RDE18959.1"/>
    </source>
</evidence>
<keyword evidence="1" id="KW-0560">Oxidoreductase</keyword>
<dbReference type="RefSeq" id="WP_114696577.1">
    <property type="nucleotide sequence ID" value="NZ_QQOH01000004.1"/>
</dbReference>
<reference evidence="1 2" key="1">
    <citation type="submission" date="2018-07" db="EMBL/GenBank/DDBJ databases">
        <title>Motiliproteus coralliicola sp. nov., a bacterium isolated from Coral.</title>
        <authorList>
            <person name="Wang G."/>
        </authorList>
    </citation>
    <scope>NUCLEOTIDE SEQUENCE [LARGE SCALE GENOMIC DNA]</scope>
    <source>
        <strain evidence="1 2">C34</strain>
    </source>
</reference>
<gene>
    <name evidence="1" type="ORF">DV711_15230</name>
</gene>
<name>A0A369WCQ4_9GAMM</name>
<dbReference type="InterPro" id="IPR014980">
    <property type="entry name" value="DOPA_dioxygen"/>
</dbReference>
<comment type="caution">
    <text evidence="1">The sequence shown here is derived from an EMBL/GenBank/DDBJ whole genome shotgun (WGS) entry which is preliminary data.</text>
</comment>
<dbReference type="OrthoDB" id="572228at2"/>
<dbReference type="Proteomes" id="UP000253769">
    <property type="component" value="Unassembled WGS sequence"/>
</dbReference>
<organism evidence="1 2">
    <name type="scientific">Motiliproteus coralliicola</name>
    <dbReference type="NCBI Taxonomy" id="2283196"/>
    <lineage>
        <taxon>Bacteria</taxon>
        <taxon>Pseudomonadati</taxon>
        <taxon>Pseudomonadota</taxon>
        <taxon>Gammaproteobacteria</taxon>
        <taxon>Oceanospirillales</taxon>
        <taxon>Oceanospirillaceae</taxon>
        <taxon>Motiliproteus</taxon>
    </lineage>
</organism>
<protein>
    <submittedName>
        <fullName evidence="1">4,5-dioxygenase</fullName>
    </submittedName>
</protein>
<dbReference type="Gene3D" id="3.30.70.1240">
    <property type="entry name" value="DOPA-like domains"/>
    <property type="match status" value="1"/>
</dbReference>
<dbReference type="Pfam" id="PF08883">
    <property type="entry name" value="DOPA_dioxygen"/>
    <property type="match status" value="1"/>
</dbReference>
<dbReference type="PIRSF" id="PIRSF028139">
    <property type="entry name" value="DOPA-diox_rel_Mll2280"/>
    <property type="match status" value="1"/>
</dbReference>
<sequence length="120" mass="14043">MPETQPIPRPVNQHSAYHAHVYFDAETLEFATSLCRQVGERFQLEVGRVHQRPVGPHPRWSCQIKFNRDEFELLVPWLEQHRQGLTVLIHASTGNDLEDHTTYAYWLGDPVELKLAMFQH</sequence>
<proteinExistence type="predicted"/>
<dbReference type="PANTHER" id="PTHR36423:SF2">
    <property type="entry name" value="AFR070WP"/>
    <property type="match status" value="1"/>
</dbReference>
<dbReference type="InterPro" id="IPR023389">
    <property type="entry name" value="DOPA-like_sf"/>
</dbReference>
<keyword evidence="1" id="KW-0223">Dioxygenase</keyword>
<dbReference type="SUPFAM" id="SSF143410">
    <property type="entry name" value="DOPA-like"/>
    <property type="match status" value="1"/>
</dbReference>
<keyword evidence="2" id="KW-1185">Reference proteome</keyword>
<accession>A0A369WCQ4</accession>